<protein>
    <recommendedName>
        <fullName evidence="1">Retrotransposon gag domain-containing protein</fullName>
    </recommendedName>
</protein>
<organism evidence="2 3">
    <name type="scientific">Hibiscus trionum</name>
    <name type="common">Flower of an hour</name>
    <dbReference type="NCBI Taxonomy" id="183268"/>
    <lineage>
        <taxon>Eukaryota</taxon>
        <taxon>Viridiplantae</taxon>
        <taxon>Streptophyta</taxon>
        <taxon>Embryophyta</taxon>
        <taxon>Tracheophyta</taxon>
        <taxon>Spermatophyta</taxon>
        <taxon>Magnoliopsida</taxon>
        <taxon>eudicotyledons</taxon>
        <taxon>Gunneridae</taxon>
        <taxon>Pentapetalae</taxon>
        <taxon>rosids</taxon>
        <taxon>malvids</taxon>
        <taxon>Malvales</taxon>
        <taxon>Malvaceae</taxon>
        <taxon>Malvoideae</taxon>
        <taxon>Hibiscus</taxon>
    </lineage>
</organism>
<dbReference type="InterPro" id="IPR005162">
    <property type="entry name" value="Retrotrans_gag_dom"/>
</dbReference>
<dbReference type="PANTHER" id="PTHR33223:SF8">
    <property type="entry name" value="OS04G0172440 PROTEIN"/>
    <property type="match status" value="1"/>
</dbReference>
<dbReference type="Proteomes" id="UP001165190">
    <property type="component" value="Unassembled WGS sequence"/>
</dbReference>
<evidence type="ECO:0000313" key="2">
    <source>
        <dbReference type="EMBL" id="GMI95698.1"/>
    </source>
</evidence>
<name>A0A9W7II35_HIBTR</name>
<gene>
    <name evidence="2" type="ORF">HRI_003239100</name>
</gene>
<evidence type="ECO:0000259" key="1">
    <source>
        <dbReference type="Pfam" id="PF03732"/>
    </source>
</evidence>
<keyword evidence="3" id="KW-1185">Reference proteome</keyword>
<dbReference type="EMBL" id="BSYR01000027">
    <property type="protein sequence ID" value="GMI95698.1"/>
    <property type="molecule type" value="Genomic_DNA"/>
</dbReference>
<accession>A0A9W7II35</accession>
<reference evidence="2" key="1">
    <citation type="submission" date="2023-05" db="EMBL/GenBank/DDBJ databases">
        <title>Genome and transcriptome analyses reveal genes involved in the formation of fine ridges on petal epidermal cells in Hibiscus trionum.</title>
        <authorList>
            <person name="Koshimizu S."/>
            <person name="Masuda S."/>
            <person name="Ishii T."/>
            <person name="Shirasu K."/>
            <person name="Hoshino A."/>
            <person name="Arita M."/>
        </authorList>
    </citation>
    <scope>NUCLEOTIDE SEQUENCE</scope>
    <source>
        <strain evidence="2">Hamamatsu line</strain>
    </source>
</reference>
<comment type="caution">
    <text evidence="2">The sequence shown here is derived from an EMBL/GenBank/DDBJ whole genome shotgun (WGS) entry which is preliminary data.</text>
</comment>
<dbReference type="PANTHER" id="PTHR33223">
    <property type="entry name" value="CCHC-TYPE DOMAIN-CONTAINING PROTEIN"/>
    <property type="match status" value="1"/>
</dbReference>
<sequence>MSMYLDNEKLLIHCFQDILVGSVARWYSQLSRVNIKSWKDLSRSFSEQYNHVSDMVPTRLVLQGIEQKHHESFRQYAQR</sequence>
<dbReference type="OrthoDB" id="1432691at2759"/>
<dbReference type="AlphaFoldDB" id="A0A9W7II35"/>
<proteinExistence type="predicted"/>
<evidence type="ECO:0000313" key="3">
    <source>
        <dbReference type="Proteomes" id="UP001165190"/>
    </source>
</evidence>
<feature type="domain" description="Retrotransposon gag" evidence="1">
    <location>
        <begin position="19"/>
        <end position="79"/>
    </location>
</feature>
<dbReference type="Pfam" id="PF03732">
    <property type="entry name" value="Retrotrans_gag"/>
    <property type="match status" value="1"/>
</dbReference>